<sequence length="192" mass="21342">MAVTQTTGIEQRDHQVAIKLSVEVGTLRPCVKNSTAVSPYAEFNHILPRWGPYTILMPAVIASLFTALVSGVPVLNNSPLPPWCSKTCCQNNTSSRLLYSICLVIFYTPLDPCFGKRQVTIDKKVSLALAMEKTPVWCTTGYWPITFSLDTKKKPPKSHALVLKVLSREHVKKPHFLNNQRSKEAADGNTMT</sequence>
<dbReference type="Proteomes" id="UP001249851">
    <property type="component" value="Unassembled WGS sequence"/>
</dbReference>
<feature type="non-terminal residue" evidence="1">
    <location>
        <position position="1"/>
    </location>
</feature>
<proteinExistence type="predicted"/>
<evidence type="ECO:0000313" key="1">
    <source>
        <dbReference type="EMBL" id="KAK2556202.1"/>
    </source>
</evidence>
<reference evidence="1" key="1">
    <citation type="journal article" date="2023" name="G3 (Bethesda)">
        <title>Whole genome assembly and annotation of the endangered Caribbean coral Acropora cervicornis.</title>
        <authorList>
            <person name="Selwyn J.D."/>
            <person name="Vollmer S.V."/>
        </authorList>
    </citation>
    <scope>NUCLEOTIDE SEQUENCE</scope>
    <source>
        <strain evidence="1">K2</strain>
    </source>
</reference>
<accession>A0AAD9V037</accession>
<dbReference type="AlphaFoldDB" id="A0AAD9V037"/>
<reference evidence="1" key="2">
    <citation type="journal article" date="2023" name="Science">
        <title>Genomic signatures of disease resistance in endangered staghorn corals.</title>
        <authorList>
            <person name="Vollmer S.V."/>
            <person name="Selwyn J.D."/>
            <person name="Despard B.A."/>
            <person name="Roesel C.L."/>
        </authorList>
    </citation>
    <scope>NUCLEOTIDE SEQUENCE</scope>
    <source>
        <strain evidence="1">K2</strain>
    </source>
</reference>
<organism evidence="1 2">
    <name type="scientific">Acropora cervicornis</name>
    <name type="common">Staghorn coral</name>
    <dbReference type="NCBI Taxonomy" id="6130"/>
    <lineage>
        <taxon>Eukaryota</taxon>
        <taxon>Metazoa</taxon>
        <taxon>Cnidaria</taxon>
        <taxon>Anthozoa</taxon>
        <taxon>Hexacorallia</taxon>
        <taxon>Scleractinia</taxon>
        <taxon>Astrocoeniina</taxon>
        <taxon>Acroporidae</taxon>
        <taxon>Acropora</taxon>
    </lineage>
</organism>
<keyword evidence="2" id="KW-1185">Reference proteome</keyword>
<gene>
    <name evidence="1" type="ORF">P5673_021806</name>
</gene>
<evidence type="ECO:0000313" key="2">
    <source>
        <dbReference type="Proteomes" id="UP001249851"/>
    </source>
</evidence>
<name>A0AAD9V037_ACRCE</name>
<comment type="caution">
    <text evidence="1">The sequence shown here is derived from an EMBL/GenBank/DDBJ whole genome shotgun (WGS) entry which is preliminary data.</text>
</comment>
<dbReference type="EMBL" id="JARQWQ010000057">
    <property type="protein sequence ID" value="KAK2556202.1"/>
    <property type="molecule type" value="Genomic_DNA"/>
</dbReference>
<protein>
    <submittedName>
        <fullName evidence="1">Uncharacterized protein</fullName>
    </submittedName>
</protein>